<organism evidence="2 3">
    <name type="scientific">Choiromyces venosus 120613-1</name>
    <dbReference type="NCBI Taxonomy" id="1336337"/>
    <lineage>
        <taxon>Eukaryota</taxon>
        <taxon>Fungi</taxon>
        <taxon>Dikarya</taxon>
        <taxon>Ascomycota</taxon>
        <taxon>Pezizomycotina</taxon>
        <taxon>Pezizomycetes</taxon>
        <taxon>Pezizales</taxon>
        <taxon>Tuberaceae</taxon>
        <taxon>Choiromyces</taxon>
    </lineage>
</organism>
<keyword evidence="3" id="KW-1185">Reference proteome</keyword>
<gene>
    <name evidence="2" type="ORF">L873DRAFT_1863211</name>
</gene>
<evidence type="ECO:0000313" key="3">
    <source>
        <dbReference type="Proteomes" id="UP000276215"/>
    </source>
</evidence>
<sequence>MVARRASFSCENIKSGFCNTGLVPLDRNIIISKIQATNPKSQDCNLHPDNYCTPRTNSTVPDLQPLSTFSTHQINSLPIPINKPEIEHQELIPLSTLSNNDPMAWGLKRVVSNIAVSTSRALTVIDEKERQIQNLKKQLANTQQKKKINRSRIPTSGEAWIDCDDIVKFFESQTTKECKTSERKYHNAANLVIMRKRKLADCTRKREEVEKLEEEGRLPKHRKTGTALLQEERQLTQQIVEVEQKFEKLEKHLEDMRQNVSLNDGTYKYGNLLEDQAESQFGQEDIPENLGEEVRASITPTQSGNGVDFSISL</sequence>
<dbReference type="AlphaFoldDB" id="A0A3N4JEH1"/>
<dbReference type="OrthoDB" id="5465007at2759"/>
<dbReference type="Proteomes" id="UP000276215">
    <property type="component" value="Unassembled WGS sequence"/>
</dbReference>
<dbReference type="EMBL" id="ML120478">
    <property type="protein sequence ID" value="RPA92204.1"/>
    <property type="molecule type" value="Genomic_DNA"/>
</dbReference>
<name>A0A3N4JEH1_9PEZI</name>
<feature type="coiled-coil region" evidence="1">
    <location>
        <begin position="195"/>
        <end position="259"/>
    </location>
</feature>
<keyword evidence="1" id="KW-0175">Coiled coil</keyword>
<evidence type="ECO:0000313" key="2">
    <source>
        <dbReference type="EMBL" id="RPA92204.1"/>
    </source>
</evidence>
<feature type="coiled-coil region" evidence="1">
    <location>
        <begin position="118"/>
        <end position="152"/>
    </location>
</feature>
<reference evidence="2 3" key="1">
    <citation type="journal article" date="2018" name="Nat. Ecol. Evol.">
        <title>Pezizomycetes genomes reveal the molecular basis of ectomycorrhizal truffle lifestyle.</title>
        <authorList>
            <person name="Murat C."/>
            <person name="Payen T."/>
            <person name="Noel B."/>
            <person name="Kuo A."/>
            <person name="Morin E."/>
            <person name="Chen J."/>
            <person name="Kohler A."/>
            <person name="Krizsan K."/>
            <person name="Balestrini R."/>
            <person name="Da Silva C."/>
            <person name="Montanini B."/>
            <person name="Hainaut M."/>
            <person name="Levati E."/>
            <person name="Barry K.W."/>
            <person name="Belfiori B."/>
            <person name="Cichocki N."/>
            <person name="Clum A."/>
            <person name="Dockter R.B."/>
            <person name="Fauchery L."/>
            <person name="Guy J."/>
            <person name="Iotti M."/>
            <person name="Le Tacon F."/>
            <person name="Lindquist E.A."/>
            <person name="Lipzen A."/>
            <person name="Malagnac F."/>
            <person name="Mello A."/>
            <person name="Molinier V."/>
            <person name="Miyauchi S."/>
            <person name="Poulain J."/>
            <person name="Riccioni C."/>
            <person name="Rubini A."/>
            <person name="Sitrit Y."/>
            <person name="Splivallo R."/>
            <person name="Traeger S."/>
            <person name="Wang M."/>
            <person name="Zifcakova L."/>
            <person name="Wipf D."/>
            <person name="Zambonelli A."/>
            <person name="Paolocci F."/>
            <person name="Nowrousian M."/>
            <person name="Ottonello S."/>
            <person name="Baldrian P."/>
            <person name="Spatafora J.W."/>
            <person name="Henrissat B."/>
            <person name="Nagy L.G."/>
            <person name="Aury J.M."/>
            <person name="Wincker P."/>
            <person name="Grigoriev I.V."/>
            <person name="Bonfante P."/>
            <person name="Martin F.M."/>
        </authorList>
    </citation>
    <scope>NUCLEOTIDE SEQUENCE [LARGE SCALE GENOMIC DNA]</scope>
    <source>
        <strain evidence="2 3">120613-1</strain>
    </source>
</reference>
<accession>A0A3N4JEH1</accession>
<proteinExistence type="predicted"/>
<protein>
    <submittedName>
        <fullName evidence="2">Uncharacterized protein</fullName>
    </submittedName>
</protein>
<evidence type="ECO:0000256" key="1">
    <source>
        <dbReference type="SAM" id="Coils"/>
    </source>
</evidence>